<protein>
    <submittedName>
        <fullName evidence="1">Uncharacterized protein</fullName>
    </submittedName>
</protein>
<evidence type="ECO:0000313" key="2">
    <source>
        <dbReference type="Proteomes" id="UP000076420"/>
    </source>
</evidence>
<organism evidence="1 2">
    <name type="scientific">Biomphalaria glabrata</name>
    <name type="common">Bloodfluke planorb</name>
    <name type="synonym">Freshwater snail</name>
    <dbReference type="NCBI Taxonomy" id="6526"/>
    <lineage>
        <taxon>Eukaryota</taxon>
        <taxon>Metazoa</taxon>
        <taxon>Spiralia</taxon>
        <taxon>Lophotrochozoa</taxon>
        <taxon>Mollusca</taxon>
        <taxon>Gastropoda</taxon>
        <taxon>Heterobranchia</taxon>
        <taxon>Euthyneura</taxon>
        <taxon>Panpulmonata</taxon>
        <taxon>Hygrophila</taxon>
        <taxon>Lymnaeoidea</taxon>
        <taxon>Planorbidae</taxon>
        <taxon>Biomphalaria</taxon>
    </lineage>
</organism>
<dbReference type="AlphaFoldDB" id="A0A2C9LSS6"/>
<reference evidence="1" key="1">
    <citation type="submission" date="2020-05" db="UniProtKB">
        <authorList>
            <consortium name="EnsemblMetazoa"/>
        </authorList>
    </citation>
    <scope>IDENTIFICATION</scope>
    <source>
        <strain evidence="1">BB02</strain>
    </source>
</reference>
<proteinExistence type="predicted"/>
<sequence>MQTLEDKSKQLKILCQRVSFASSRMDVLKAQLTRKAAIDISQSKEAIIPVMLQANEKTPRQSDSHLEQELERVMKERDLLTNQVMEDSTKWTEKILEIKNQRKN</sequence>
<accession>A0A2C9LSS6</accession>
<evidence type="ECO:0000313" key="1">
    <source>
        <dbReference type="EnsemblMetazoa" id="BGLB034588-PA"/>
    </source>
</evidence>
<dbReference type="VEuPathDB" id="VectorBase:BGLAX_052746"/>
<dbReference type="KEGG" id="bgt:106070455"/>
<name>A0A2C9LSS6_BIOGL</name>
<dbReference type="VEuPathDB" id="VectorBase:BGLB034588"/>
<dbReference type="EnsemblMetazoa" id="BGLB034588-RA">
    <property type="protein sequence ID" value="BGLB034588-PA"/>
    <property type="gene ID" value="BGLB034588"/>
</dbReference>
<dbReference type="Proteomes" id="UP000076420">
    <property type="component" value="Unassembled WGS sequence"/>
</dbReference>
<gene>
    <name evidence="1" type="primary">106070455</name>
</gene>